<dbReference type="Gene3D" id="1.20.1560.10">
    <property type="entry name" value="ABC transporter type 1, transmembrane domain"/>
    <property type="match status" value="1"/>
</dbReference>
<keyword evidence="6 8" id="KW-0472">Membrane</keyword>
<keyword evidence="3" id="KW-0547">Nucleotide-binding</keyword>
<keyword evidence="2 8" id="KW-0812">Transmembrane</keyword>
<dbReference type="SUPFAM" id="SSF90123">
    <property type="entry name" value="ABC transporter transmembrane region"/>
    <property type="match status" value="1"/>
</dbReference>
<name>A0ABV9U8W4_9ACTN</name>
<reference evidence="12" key="1">
    <citation type="journal article" date="2019" name="Int. J. Syst. Evol. Microbiol.">
        <title>The Global Catalogue of Microorganisms (GCM) 10K type strain sequencing project: providing services to taxonomists for standard genome sequencing and annotation.</title>
        <authorList>
            <consortium name="The Broad Institute Genomics Platform"/>
            <consortium name="The Broad Institute Genome Sequencing Center for Infectious Disease"/>
            <person name="Wu L."/>
            <person name="Ma J."/>
        </authorList>
    </citation>
    <scope>NUCLEOTIDE SEQUENCE [LARGE SCALE GENOMIC DNA]</scope>
    <source>
        <strain evidence="12">KLKA75</strain>
    </source>
</reference>
<dbReference type="PROSITE" id="PS00211">
    <property type="entry name" value="ABC_TRANSPORTER_1"/>
    <property type="match status" value="1"/>
</dbReference>
<dbReference type="GO" id="GO:0005524">
    <property type="term" value="F:ATP binding"/>
    <property type="evidence" value="ECO:0007669"/>
    <property type="project" value="UniProtKB-KW"/>
</dbReference>
<evidence type="ECO:0000256" key="3">
    <source>
        <dbReference type="ARBA" id="ARBA00022741"/>
    </source>
</evidence>
<keyword evidence="12" id="KW-1185">Reference proteome</keyword>
<dbReference type="SMART" id="SM00382">
    <property type="entry name" value="AAA"/>
    <property type="match status" value="1"/>
</dbReference>
<keyword evidence="5 8" id="KW-1133">Transmembrane helix</keyword>
<feature type="region of interest" description="Disordered" evidence="7">
    <location>
        <begin position="1"/>
        <end position="21"/>
    </location>
</feature>
<evidence type="ECO:0000256" key="4">
    <source>
        <dbReference type="ARBA" id="ARBA00022840"/>
    </source>
</evidence>
<organism evidence="11 12">
    <name type="scientific">Actinomadura gamaensis</name>
    <dbReference type="NCBI Taxonomy" id="1763541"/>
    <lineage>
        <taxon>Bacteria</taxon>
        <taxon>Bacillati</taxon>
        <taxon>Actinomycetota</taxon>
        <taxon>Actinomycetes</taxon>
        <taxon>Streptosporangiales</taxon>
        <taxon>Thermomonosporaceae</taxon>
        <taxon>Actinomadura</taxon>
    </lineage>
</organism>
<feature type="transmembrane region" description="Helical" evidence="8">
    <location>
        <begin position="213"/>
        <end position="230"/>
    </location>
</feature>
<dbReference type="InterPro" id="IPR036640">
    <property type="entry name" value="ABC1_TM_sf"/>
</dbReference>
<dbReference type="SUPFAM" id="SSF52540">
    <property type="entry name" value="P-loop containing nucleoside triphosphate hydrolases"/>
    <property type="match status" value="1"/>
</dbReference>
<evidence type="ECO:0000259" key="9">
    <source>
        <dbReference type="PROSITE" id="PS50893"/>
    </source>
</evidence>
<dbReference type="InterPro" id="IPR039421">
    <property type="entry name" value="Type_1_exporter"/>
</dbReference>
<dbReference type="InterPro" id="IPR011527">
    <property type="entry name" value="ABC1_TM_dom"/>
</dbReference>
<feature type="domain" description="ABC transporter" evidence="9">
    <location>
        <begin position="392"/>
        <end position="631"/>
    </location>
</feature>
<dbReference type="PROSITE" id="PS50893">
    <property type="entry name" value="ABC_TRANSPORTER_2"/>
    <property type="match status" value="1"/>
</dbReference>
<dbReference type="InterPro" id="IPR027417">
    <property type="entry name" value="P-loop_NTPase"/>
</dbReference>
<evidence type="ECO:0000313" key="12">
    <source>
        <dbReference type="Proteomes" id="UP001595872"/>
    </source>
</evidence>
<dbReference type="Gene3D" id="3.40.50.300">
    <property type="entry name" value="P-loop containing nucleotide triphosphate hydrolases"/>
    <property type="match status" value="1"/>
</dbReference>
<comment type="caution">
    <text evidence="11">The sequence shown here is derived from an EMBL/GenBank/DDBJ whole genome shotgun (WGS) entry which is preliminary data.</text>
</comment>
<evidence type="ECO:0000256" key="5">
    <source>
        <dbReference type="ARBA" id="ARBA00022989"/>
    </source>
</evidence>
<dbReference type="InterPro" id="IPR017871">
    <property type="entry name" value="ABC_transporter-like_CS"/>
</dbReference>
<dbReference type="PANTHER" id="PTHR24221:SF646">
    <property type="entry name" value="HAEMOLYSIN SECRETION ATP-BINDING PROTEIN"/>
    <property type="match status" value="1"/>
</dbReference>
<dbReference type="Pfam" id="PF00005">
    <property type="entry name" value="ABC_tran"/>
    <property type="match status" value="1"/>
</dbReference>
<evidence type="ECO:0000256" key="6">
    <source>
        <dbReference type="ARBA" id="ARBA00023136"/>
    </source>
</evidence>
<evidence type="ECO:0000256" key="1">
    <source>
        <dbReference type="ARBA" id="ARBA00004651"/>
    </source>
</evidence>
<dbReference type="Proteomes" id="UP001595872">
    <property type="component" value="Unassembled WGS sequence"/>
</dbReference>
<comment type="subcellular location">
    <subcellularLocation>
        <location evidence="1">Cell membrane</location>
        <topology evidence="1">Multi-pass membrane protein</topology>
    </subcellularLocation>
</comment>
<feature type="transmembrane region" description="Helical" evidence="8">
    <location>
        <begin position="182"/>
        <end position="207"/>
    </location>
</feature>
<feature type="domain" description="ABC transmembrane type-1" evidence="10">
    <location>
        <begin position="71"/>
        <end position="359"/>
    </location>
</feature>
<keyword evidence="4 11" id="KW-0067">ATP-binding</keyword>
<dbReference type="RefSeq" id="WP_378263498.1">
    <property type="nucleotide sequence ID" value="NZ_JBHSIT010000014.1"/>
</dbReference>
<evidence type="ECO:0000259" key="10">
    <source>
        <dbReference type="PROSITE" id="PS50929"/>
    </source>
</evidence>
<feature type="transmembrane region" description="Helical" evidence="8">
    <location>
        <begin position="69"/>
        <end position="90"/>
    </location>
</feature>
<dbReference type="EMBL" id="JBHSIT010000014">
    <property type="protein sequence ID" value="MFC4913010.1"/>
    <property type="molecule type" value="Genomic_DNA"/>
</dbReference>
<sequence length="647" mass="68731">MDVRPVDGGVTAGTARPPTGEPCAAGIDEQAVFGGQPQAVKTGSLAMLRELPGAIGQAVGLLWTASRGLTVTVLACQTASAALTGLGLLAGTRVLTALLAGGPTPQRITAALPFLLLVGILAGTRGVLTAAVGEARARLTPRILRHAHDRLYEATAAVELAAFDDPDWQQALSRARQRTLPALELAVAELLAVVGAVAGLLAVGGILATLHPLLLILLATSVVPHTWAAMRAARTAYTGEIPLAALYHRQQLIGDLVTGRPAAAEIRAYRAERFVLAEYRRWAEAVQHQRRRLELTRTRTTLVGRALGGIGVLITLAALVVLLNAGVMPLAAAATAVMAIRSGQASFVQLATTANRLYERGLYIADLRRFLADSHARPHPPGDPMPRDFAAIRMDEVTFRYPGTEKPAVEGIDLTLRQGETIALVGENGSGKTTLARLLAGLHQPTSGTITGGPAMHRLTPGDLRHLVGLLGQEPVRWPLSVHDNIALGRPVPHPSALDQAISDAGADEVIAALPHGRDTLLSRHLHGGADLSGGQWQRLALARALYNAPALLICDEPTAPLDARAEQRAYDAIRRHGARHGATVVLITHRLTSVRHADRIYVLDHGRLTERGTHDELMARNGTYAHLYRLQTTTRPSPLPCPAQES</sequence>
<gene>
    <name evidence="11" type="ORF">ACFPCY_37325</name>
</gene>
<dbReference type="InterPro" id="IPR003593">
    <property type="entry name" value="AAA+_ATPase"/>
</dbReference>
<protein>
    <submittedName>
        <fullName evidence="11">ABC transporter ATP-binding protein</fullName>
    </submittedName>
</protein>
<evidence type="ECO:0000256" key="2">
    <source>
        <dbReference type="ARBA" id="ARBA00022692"/>
    </source>
</evidence>
<evidence type="ECO:0000256" key="8">
    <source>
        <dbReference type="SAM" id="Phobius"/>
    </source>
</evidence>
<dbReference type="PANTHER" id="PTHR24221">
    <property type="entry name" value="ATP-BINDING CASSETTE SUB-FAMILY B"/>
    <property type="match status" value="1"/>
</dbReference>
<feature type="transmembrane region" description="Helical" evidence="8">
    <location>
        <begin position="302"/>
        <end position="323"/>
    </location>
</feature>
<proteinExistence type="predicted"/>
<dbReference type="InterPro" id="IPR003439">
    <property type="entry name" value="ABC_transporter-like_ATP-bd"/>
</dbReference>
<accession>A0ABV9U8W4</accession>
<dbReference type="PROSITE" id="PS50929">
    <property type="entry name" value="ABC_TM1F"/>
    <property type="match status" value="1"/>
</dbReference>
<evidence type="ECO:0000313" key="11">
    <source>
        <dbReference type="EMBL" id="MFC4913010.1"/>
    </source>
</evidence>
<evidence type="ECO:0000256" key="7">
    <source>
        <dbReference type="SAM" id="MobiDB-lite"/>
    </source>
</evidence>
<feature type="transmembrane region" description="Helical" evidence="8">
    <location>
        <begin position="110"/>
        <end position="132"/>
    </location>
</feature>